<dbReference type="Proteomes" id="UP001356308">
    <property type="component" value="Unassembled WGS sequence"/>
</dbReference>
<evidence type="ECO:0000256" key="4">
    <source>
        <dbReference type="SAM" id="SignalP"/>
    </source>
</evidence>
<accession>A0ABU7ITD7</accession>
<dbReference type="InterPro" id="IPR002372">
    <property type="entry name" value="PQQ_rpt_dom"/>
</dbReference>
<protein>
    <submittedName>
        <fullName evidence="7">PQQ-binding-like beta-propeller repeat protein</fullName>
    </submittedName>
</protein>
<dbReference type="PANTHER" id="PTHR32303">
    <property type="entry name" value="QUINOPROTEIN ALCOHOL DEHYDROGENASE (CYTOCHROME C)"/>
    <property type="match status" value="1"/>
</dbReference>
<evidence type="ECO:0000256" key="3">
    <source>
        <dbReference type="ARBA" id="ARBA00023002"/>
    </source>
</evidence>
<dbReference type="Gene3D" id="2.140.10.10">
    <property type="entry name" value="Quinoprotein alcohol dehydrogenase-like superfamily"/>
    <property type="match status" value="1"/>
</dbReference>
<gene>
    <name evidence="7" type="ORF">V1I91_09185</name>
</gene>
<keyword evidence="3" id="KW-0560">Oxidoreductase</keyword>
<evidence type="ECO:0000313" key="8">
    <source>
        <dbReference type="Proteomes" id="UP001356308"/>
    </source>
</evidence>
<keyword evidence="4" id="KW-0732">Signal</keyword>
<evidence type="ECO:0000256" key="2">
    <source>
        <dbReference type="ARBA" id="ARBA00008156"/>
    </source>
</evidence>
<evidence type="ECO:0000259" key="5">
    <source>
        <dbReference type="Pfam" id="PF01011"/>
    </source>
</evidence>
<reference evidence="7 8" key="1">
    <citation type="submission" date="2024-01" db="EMBL/GenBank/DDBJ databases">
        <title>Maribacter spp. originated from different algae showed divergent polysaccharides utilization ability.</title>
        <authorList>
            <person name="Wang H."/>
            <person name="Wu Y."/>
        </authorList>
    </citation>
    <scope>NUCLEOTIDE SEQUENCE [LARGE SCALE GENOMIC DNA]</scope>
    <source>
        <strain evidence="7 8">PR1</strain>
    </source>
</reference>
<evidence type="ECO:0000259" key="6">
    <source>
        <dbReference type="Pfam" id="PF13360"/>
    </source>
</evidence>
<comment type="caution">
    <text evidence="7">The sequence shown here is derived from an EMBL/GenBank/DDBJ whole genome shotgun (WGS) entry which is preliminary data.</text>
</comment>
<organism evidence="7 8">
    <name type="scientific">Maribacter cobaltidurans</name>
    <dbReference type="NCBI Taxonomy" id="1178778"/>
    <lineage>
        <taxon>Bacteria</taxon>
        <taxon>Pseudomonadati</taxon>
        <taxon>Bacteroidota</taxon>
        <taxon>Flavobacteriia</taxon>
        <taxon>Flavobacteriales</taxon>
        <taxon>Flavobacteriaceae</taxon>
        <taxon>Maribacter</taxon>
    </lineage>
</organism>
<proteinExistence type="inferred from homology"/>
<dbReference type="SMART" id="SM00564">
    <property type="entry name" value="PQQ"/>
    <property type="match status" value="6"/>
</dbReference>
<comment type="cofactor">
    <cofactor evidence="1">
        <name>pyrroloquinoline quinone</name>
        <dbReference type="ChEBI" id="CHEBI:58442"/>
    </cofactor>
</comment>
<dbReference type="InterPro" id="IPR011047">
    <property type="entry name" value="Quinoprotein_ADH-like_sf"/>
</dbReference>
<dbReference type="SUPFAM" id="SSF50998">
    <property type="entry name" value="Quinoprotein alcohol dehydrogenase-like"/>
    <property type="match status" value="2"/>
</dbReference>
<name>A0ABU7ITD7_9FLAO</name>
<feature type="domain" description="Pyrrolo-quinoline quinone repeat" evidence="6">
    <location>
        <begin position="380"/>
        <end position="455"/>
    </location>
</feature>
<feature type="domain" description="Pyrrolo-quinoline quinone repeat" evidence="5">
    <location>
        <begin position="226"/>
        <end position="338"/>
    </location>
</feature>
<dbReference type="InterPro" id="IPR018391">
    <property type="entry name" value="PQQ_b-propeller_rpt"/>
</dbReference>
<evidence type="ECO:0000313" key="7">
    <source>
        <dbReference type="EMBL" id="MEE1976242.1"/>
    </source>
</evidence>
<dbReference type="RefSeq" id="WP_272650958.1">
    <property type="nucleotide sequence ID" value="NZ_JAZDDG010000004.1"/>
</dbReference>
<keyword evidence="8" id="KW-1185">Reference proteome</keyword>
<dbReference type="Pfam" id="PF01011">
    <property type="entry name" value="PQQ"/>
    <property type="match status" value="1"/>
</dbReference>
<feature type="signal peptide" evidence="4">
    <location>
        <begin position="1"/>
        <end position="33"/>
    </location>
</feature>
<sequence>MENKRIRIQLLSLHAKLTLPSLLLFLFLPSANSQSTSKGNDGHKMIQNLHATNASPINSKSIENMDHNWHYATEHPVSHAPLVKDDAVYFGDWGGTIYKVDAEKGNLIWEKNIENPMTEWSWYGFAGTGTLGDGKVFEASVEGNAFALDQNSGELLWQTEFTDDPEAGNLSVLLYHDGLVYIGVSSVEEMLDSPSFTPNLQGKVIALDAKTGDKVWERFLVEPPQNGVPMWTSFALDTESNTLYFATGNNYTGEEASKMSDSMVAVDSKTGDVKWFYQVTPHDIWTHHEKKGPDYDFSGGAQLFTAEIDGEMRKLVGAGQKSGVYTVWDAKTGDKVWESAIGYGGVKGGMHSEASIADGTVYVWSNNNYAHKPPTDTPLTVKALDVATGELKWVATESQPASLVTGYLANDVYIVGSVEGTIQAYNAKDGKKIWSHKNPAPIISWLIVDDDSLFLGGGVPKMFGEWAGSNKKGHGLYAYSLNP</sequence>
<dbReference type="EMBL" id="JAZDDG010000004">
    <property type="protein sequence ID" value="MEE1976242.1"/>
    <property type="molecule type" value="Genomic_DNA"/>
</dbReference>
<evidence type="ECO:0000256" key="1">
    <source>
        <dbReference type="ARBA" id="ARBA00001931"/>
    </source>
</evidence>
<comment type="similarity">
    <text evidence="2">Belongs to the bacterial PQQ dehydrogenase family.</text>
</comment>
<dbReference type="Pfam" id="PF13360">
    <property type="entry name" value="PQQ_2"/>
    <property type="match status" value="1"/>
</dbReference>
<dbReference type="PANTHER" id="PTHR32303:SF10">
    <property type="entry name" value="OUTER MEMBRANE PROTEIN ASSEMBLY FACTOR BAMB"/>
    <property type="match status" value="1"/>
</dbReference>
<feature type="chain" id="PRO_5046906111" evidence="4">
    <location>
        <begin position="34"/>
        <end position="483"/>
    </location>
</feature>